<reference evidence="1" key="2">
    <citation type="journal article" date="2015" name="Fish Shellfish Immunol.">
        <title>Early steps in the European eel (Anguilla anguilla)-Vibrio vulnificus interaction in the gills: Role of the RtxA13 toxin.</title>
        <authorList>
            <person name="Callol A."/>
            <person name="Pajuelo D."/>
            <person name="Ebbesson L."/>
            <person name="Teles M."/>
            <person name="MacKenzie S."/>
            <person name="Amaro C."/>
        </authorList>
    </citation>
    <scope>NUCLEOTIDE SEQUENCE</scope>
</reference>
<proteinExistence type="predicted"/>
<evidence type="ECO:0000313" key="1">
    <source>
        <dbReference type="EMBL" id="JAH42479.1"/>
    </source>
</evidence>
<organism evidence="1">
    <name type="scientific">Anguilla anguilla</name>
    <name type="common">European freshwater eel</name>
    <name type="synonym">Muraena anguilla</name>
    <dbReference type="NCBI Taxonomy" id="7936"/>
    <lineage>
        <taxon>Eukaryota</taxon>
        <taxon>Metazoa</taxon>
        <taxon>Chordata</taxon>
        <taxon>Craniata</taxon>
        <taxon>Vertebrata</taxon>
        <taxon>Euteleostomi</taxon>
        <taxon>Actinopterygii</taxon>
        <taxon>Neopterygii</taxon>
        <taxon>Teleostei</taxon>
        <taxon>Anguilliformes</taxon>
        <taxon>Anguillidae</taxon>
        <taxon>Anguilla</taxon>
    </lineage>
</organism>
<protein>
    <submittedName>
        <fullName evidence="1">Uncharacterized protein</fullName>
    </submittedName>
</protein>
<reference evidence="1" key="1">
    <citation type="submission" date="2014-11" db="EMBL/GenBank/DDBJ databases">
        <authorList>
            <person name="Amaro Gonzalez C."/>
        </authorList>
    </citation>
    <scope>NUCLEOTIDE SEQUENCE</scope>
</reference>
<dbReference type="AlphaFoldDB" id="A0A0E9SM78"/>
<sequence>MFGHVCDALTVQALCV</sequence>
<dbReference type="EMBL" id="GBXM01066098">
    <property type="protein sequence ID" value="JAH42479.1"/>
    <property type="molecule type" value="Transcribed_RNA"/>
</dbReference>
<accession>A0A0E9SM78</accession>
<name>A0A0E9SM78_ANGAN</name>